<feature type="domain" description="Methyltransferase" evidence="1">
    <location>
        <begin position="41"/>
        <end position="148"/>
    </location>
</feature>
<dbReference type="Gene3D" id="3.40.50.150">
    <property type="entry name" value="Vaccinia Virus protein VP39"/>
    <property type="match status" value="1"/>
</dbReference>
<dbReference type="GO" id="GO:0032259">
    <property type="term" value="P:methylation"/>
    <property type="evidence" value="ECO:0007669"/>
    <property type="project" value="UniProtKB-KW"/>
</dbReference>
<dbReference type="PATRIC" id="fig|458.5.peg.124"/>
<dbReference type="PANTHER" id="PTHR43861">
    <property type="entry name" value="TRANS-ACONITATE 2-METHYLTRANSFERASE-RELATED"/>
    <property type="match status" value="1"/>
</dbReference>
<dbReference type="SUPFAM" id="SSF53335">
    <property type="entry name" value="S-adenosyl-L-methionine-dependent methyltransferases"/>
    <property type="match status" value="1"/>
</dbReference>
<keyword evidence="3" id="KW-1185">Reference proteome</keyword>
<dbReference type="STRING" id="458.Lrub_0122"/>
<reference evidence="2 3" key="1">
    <citation type="submission" date="2015-11" db="EMBL/GenBank/DDBJ databases">
        <title>Genomic analysis of 38 Legionella species identifies large and diverse effector repertoires.</title>
        <authorList>
            <person name="Burstein D."/>
            <person name="Amaro F."/>
            <person name="Zusman T."/>
            <person name="Lifshitz Z."/>
            <person name="Cohen O."/>
            <person name="Gilbert J.A."/>
            <person name="Pupko T."/>
            <person name="Shuman H.A."/>
            <person name="Segal G."/>
        </authorList>
    </citation>
    <scope>NUCLEOTIDE SEQUENCE [LARGE SCALE GENOMIC DNA]</scope>
    <source>
        <strain evidence="2 3">WA-270A-C2</strain>
    </source>
</reference>
<evidence type="ECO:0000313" key="3">
    <source>
        <dbReference type="Proteomes" id="UP000054608"/>
    </source>
</evidence>
<keyword evidence="2" id="KW-0489">Methyltransferase</keyword>
<dbReference type="EMBL" id="LNYT01000003">
    <property type="protein sequence ID" value="KTD50498.1"/>
    <property type="molecule type" value="Genomic_DNA"/>
</dbReference>
<proteinExistence type="predicted"/>
<protein>
    <submittedName>
        <fullName evidence="2">Putative methyltransferase</fullName>
    </submittedName>
</protein>
<dbReference type="InterPro" id="IPR029063">
    <property type="entry name" value="SAM-dependent_MTases_sf"/>
</dbReference>
<dbReference type="Pfam" id="PF13847">
    <property type="entry name" value="Methyltransf_31"/>
    <property type="match status" value="1"/>
</dbReference>
<dbReference type="CDD" id="cd02440">
    <property type="entry name" value="AdoMet_MTases"/>
    <property type="match status" value="1"/>
</dbReference>
<dbReference type="AlphaFoldDB" id="A0A0W0Y1H5"/>
<gene>
    <name evidence="2" type="ORF">Lrub_0122</name>
</gene>
<evidence type="ECO:0000313" key="2">
    <source>
        <dbReference type="EMBL" id="KTD50498.1"/>
    </source>
</evidence>
<name>A0A0W0Y1H5_9GAMM</name>
<organism evidence="2 3">
    <name type="scientific">Legionella rubrilucens</name>
    <dbReference type="NCBI Taxonomy" id="458"/>
    <lineage>
        <taxon>Bacteria</taxon>
        <taxon>Pseudomonadati</taxon>
        <taxon>Pseudomonadota</taxon>
        <taxon>Gammaproteobacteria</taxon>
        <taxon>Legionellales</taxon>
        <taxon>Legionellaceae</taxon>
        <taxon>Legionella</taxon>
    </lineage>
</organism>
<dbReference type="InterPro" id="IPR025714">
    <property type="entry name" value="Methyltranfer_dom"/>
</dbReference>
<keyword evidence="2" id="KW-0808">Transferase</keyword>
<comment type="caution">
    <text evidence="2">The sequence shown here is derived from an EMBL/GenBank/DDBJ whole genome shotgun (WGS) entry which is preliminary data.</text>
</comment>
<evidence type="ECO:0000259" key="1">
    <source>
        <dbReference type="Pfam" id="PF13847"/>
    </source>
</evidence>
<dbReference type="Proteomes" id="UP000054608">
    <property type="component" value="Unassembled WGS sequence"/>
</dbReference>
<sequence>MSSRDKEHYEFEIPEEGLDYDILDMAFNPTTRSFIEMNGIQSGMRVLDVGSGSGVMTHYLAKRVGQEGHVLSIDNSLEQLQRAERYCQQQGAGNVTFKQLSLYELESLNETFDLIYCRFVLHHLYSPRLAIRLFYQALNPGGIYLAEEGIVSSAFAYPPSRAWQGSRGDLLLPPEEETDGIQRDGEFGMKLFYWMKKSGFAIQAIKLIQPVLTTDEQKKKVLDGHIAFKKTALQQGKDEAKWAEERQALMDLANDDLAILAFYQSCQVCGVK</sequence>
<dbReference type="RefSeq" id="WP_058530267.1">
    <property type="nucleotide sequence ID" value="NZ_CAAAIN010000003.1"/>
</dbReference>
<dbReference type="GO" id="GO:0008168">
    <property type="term" value="F:methyltransferase activity"/>
    <property type="evidence" value="ECO:0007669"/>
    <property type="project" value="UniProtKB-KW"/>
</dbReference>
<accession>A0A0W0Y1H5</accession>